<gene>
    <name evidence="9" type="ORF">METZ01_LOCUS27587</name>
</gene>
<organism evidence="9">
    <name type="scientific">marine metagenome</name>
    <dbReference type="NCBI Taxonomy" id="408172"/>
    <lineage>
        <taxon>unclassified sequences</taxon>
        <taxon>metagenomes</taxon>
        <taxon>ecological metagenomes</taxon>
    </lineage>
</organism>
<dbReference type="HAMAP" id="MF_00406">
    <property type="entry name" value="FabZ"/>
    <property type="match status" value="1"/>
</dbReference>
<dbReference type="NCBIfam" id="TIGR01750">
    <property type="entry name" value="fabZ"/>
    <property type="match status" value="1"/>
</dbReference>
<dbReference type="PANTHER" id="PTHR30272:SF1">
    <property type="entry name" value="3-HYDROXYACYL-[ACYL-CARRIER-PROTEIN] DEHYDRATASE"/>
    <property type="match status" value="1"/>
</dbReference>
<comment type="subcellular location">
    <subcellularLocation>
        <location evidence="1">Cytoplasm</location>
    </subcellularLocation>
</comment>
<dbReference type="GO" id="GO:0006633">
    <property type="term" value="P:fatty acid biosynthetic process"/>
    <property type="evidence" value="ECO:0007669"/>
    <property type="project" value="InterPro"/>
</dbReference>
<reference evidence="9" key="1">
    <citation type="submission" date="2018-05" db="EMBL/GenBank/DDBJ databases">
        <authorList>
            <person name="Lanie J.A."/>
            <person name="Ng W.-L."/>
            <person name="Kazmierczak K.M."/>
            <person name="Andrzejewski T.M."/>
            <person name="Davidsen T.M."/>
            <person name="Wayne K.J."/>
            <person name="Tettelin H."/>
            <person name="Glass J.I."/>
            <person name="Rusch D."/>
            <person name="Podicherti R."/>
            <person name="Tsui H.-C.T."/>
            <person name="Winkler M.E."/>
        </authorList>
    </citation>
    <scope>NUCLEOTIDE SEQUENCE</scope>
</reference>
<keyword evidence="5" id="KW-0441">Lipid A biosynthesis</keyword>
<sequence>MMDINEIKKIIPHRYPFLLVDRIIECDFDSRIVGIKNVTADEPFFQGHFPEFPVMPGVLIIEALAQTACILGLKILKLEGQGSVFFTGIDGAKFRKPAVPGDQLRLELTKIKQRKSIFRFEGKAFIEDELATECTIQAMMGKN</sequence>
<name>A0A381QAQ6_9ZZZZ</name>
<dbReference type="NCBIfam" id="NF000582">
    <property type="entry name" value="PRK00006.1"/>
    <property type="match status" value="1"/>
</dbReference>
<dbReference type="Gene3D" id="3.10.129.10">
    <property type="entry name" value="Hotdog Thioesterase"/>
    <property type="match status" value="1"/>
</dbReference>
<evidence type="ECO:0000256" key="3">
    <source>
        <dbReference type="ARBA" id="ARBA00022490"/>
    </source>
</evidence>
<dbReference type="FunFam" id="3.10.129.10:FF:000001">
    <property type="entry name" value="3-hydroxyacyl-[acyl-carrier-protein] dehydratase FabZ"/>
    <property type="match status" value="1"/>
</dbReference>
<dbReference type="EC" id="4.2.1.59" evidence="2"/>
<evidence type="ECO:0000256" key="6">
    <source>
        <dbReference type="ARBA" id="ARBA00023098"/>
    </source>
</evidence>
<comment type="function">
    <text evidence="8">Involved in unsaturated fatty acids biosynthesis. Catalyzes the dehydration of short chain beta-hydroxyacyl-ACPs and long chain saturated and unsaturated beta-hydroxyacyl-ACPs.</text>
</comment>
<evidence type="ECO:0000256" key="4">
    <source>
        <dbReference type="ARBA" id="ARBA00022516"/>
    </source>
</evidence>
<dbReference type="AlphaFoldDB" id="A0A381QAQ6"/>
<dbReference type="GO" id="GO:0005737">
    <property type="term" value="C:cytoplasm"/>
    <property type="evidence" value="ECO:0007669"/>
    <property type="project" value="UniProtKB-SubCell"/>
</dbReference>
<dbReference type="InterPro" id="IPR013114">
    <property type="entry name" value="FabA_FabZ"/>
</dbReference>
<protein>
    <recommendedName>
        <fullName evidence="2">3-hydroxyacyl-[acyl-carrier-protein] dehydratase</fullName>
        <ecNumber evidence="2">4.2.1.59</ecNumber>
    </recommendedName>
</protein>
<dbReference type="EMBL" id="UINC01001220">
    <property type="protein sequence ID" value="SUZ74733.1"/>
    <property type="molecule type" value="Genomic_DNA"/>
</dbReference>
<evidence type="ECO:0000256" key="5">
    <source>
        <dbReference type="ARBA" id="ARBA00022556"/>
    </source>
</evidence>
<evidence type="ECO:0000256" key="8">
    <source>
        <dbReference type="ARBA" id="ARBA00025049"/>
    </source>
</evidence>
<dbReference type="GO" id="GO:0009245">
    <property type="term" value="P:lipid A biosynthetic process"/>
    <property type="evidence" value="ECO:0007669"/>
    <property type="project" value="UniProtKB-KW"/>
</dbReference>
<keyword evidence="4" id="KW-0444">Lipid biosynthesis</keyword>
<evidence type="ECO:0000256" key="2">
    <source>
        <dbReference type="ARBA" id="ARBA00013167"/>
    </source>
</evidence>
<dbReference type="SUPFAM" id="SSF54637">
    <property type="entry name" value="Thioesterase/thiol ester dehydrase-isomerase"/>
    <property type="match status" value="1"/>
</dbReference>
<keyword evidence="3" id="KW-0963">Cytoplasm</keyword>
<evidence type="ECO:0000256" key="7">
    <source>
        <dbReference type="ARBA" id="ARBA00023239"/>
    </source>
</evidence>
<dbReference type="GO" id="GO:0019171">
    <property type="term" value="F:(3R)-hydroxyacyl-[acyl-carrier-protein] dehydratase activity"/>
    <property type="evidence" value="ECO:0007669"/>
    <property type="project" value="UniProtKB-EC"/>
</dbReference>
<dbReference type="CDD" id="cd01288">
    <property type="entry name" value="FabZ"/>
    <property type="match status" value="1"/>
</dbReference>
<dbReference type="GO" id="GO:0016020">
    <property type="term" value="C:membrane"/>
    <property type="evidence" value="ECO:0007669"/>
    <property type="project" value="GOC"/>
</dbReference>
<keyword evidence="6" id="KW-0443">Lipid metabolism</keyword>
<evidence type="ECO:0000313" key="9">
    <source>
        <dbReference type="EMBL" id="SUZ74733.1"/>
    </source>
</evidence>
<dbReference type="InterPro" id="IPR010084">
    <property type="entry name" value="FabZ"/>
</dbReference>
<accession>A0A381QAQ6</accession>
<evidence type="ECO:0000256" key="1">
    <source>
        <dbReference type="ARBA" id="ARBA00004496"/>
    </source>
</evidence>
<dbReference type="InterPro" id="IPR029069">
    <property type="entry name" value="HotDog_dom_sf"/>
</dbReference>
<keyword evidence="7" id="KW-0456">Lyase</keyword>
<dbReference type="PANTHER" id="PTHR30272">
    <property type="entry name" value="3-HYDROXYACYL-[ACYL-CARRIER-PROTEIN] DEHYDRATASE"/>
    <property type="match status" value="1"/>
</dbReference>
<dbReference type="Pfam" id="PF07977">
    <property type="entry name" value="FabA"/>
    <property type="match status" value="1"/>
</dbReference>
<proteinExistence type="inferred from homology"/>